<dbReference type="RefSeq" id="XP_011120350.1">
    <property type="nucleotide sequence ID" value="XM_011122048.1"/>
</dbReference>
<dbReference type="GeneID" id="22891307"/>
<organism evidence="1 2">
    <name type="scientific">Arthrobotrys oligospora (strain ATCC 24927 / CBS 115.81 / DSM 1491)</name>
    <name type="common">Nematode-trapping fungus</name>
    <name type="synonym">Didymozoophaga oligospora</name>
    <dbReference type="NCBI Taxonomy" id="756982"/>
    <lineage>
        <taxon>Eukaryota</taxon>
        <taxon>Fungi</taxon>
        <taxon>Dikarya</taxon>
        <taxon>Ascomycota</taxon>
        <taxon>Pezizomycotina</taxon>
        <taxon>Orbiliomycetes</taxon>
        <taxon>Orbiliales</taxon>
        <taxon>Orbiliaceae</taxon>
        <taxon>Orbilia</taxon>
        <taxon>Orbilia oligospora</taxon>
    </lineage>
</organism>
<sequence>MGEPCEETECDTCEEHILGSPMECLCSAVYCGDCFHKHIRKMEINGRGDEHRQAETWEPSVADMIWGKVTKAIAEIDLSTLFIEDEKAKWFGHWSQMSEQDDETNSIETQYIVETSRLRDLMAQSLNFGPDSPSTQFPSIVSFVGASGAGKSLLG</sequence>
<keyword evidence="2" id="KW-1185">Reference proteome</keyword>
<dbReference type="EMBL" id="ADOT01000092">
    <property type="protein sequence ID" value="EGX50996.1"/>
    <property type="molecule type" value="Genomic_DNA"/>
</dbReference>
<proteinExistence type="predicted"/>
<dbReference type="InParanoid" id="G1X788"/>
<comment type="caution">
    <text evidence="1">The sequence shown here is derived from an EMBL/GenBank/DDBJ whole genome shotgun (WGS) entry which is preliminary data.</text>
</comment>
<evidence type="ECO:0000313" key="2">
    <source>
        <dbReference type="Proteomes" id="UP000008784"/>
    </source>
</evidence>
<dbReference type="HOGENOM" id="CLU_1695052_0_0_1"/>
<evidence type="ECO:0000313" key="1">
    <source>
        <dbReference type="EMBL" id="EGX50996.1"/>
    </source>
</evidence>
<dbReference type="AlphaFoldDB" id="G1X788"/>
<protein>
    <submittedName>
        <fullName evidence="1">Uncharacterized protein</fullName>
    </submittedName>
</protein>
<dbReference type="Proteomes" id="UP000008784">
    <property type="component" value="Unassembled WGS sequence"/>
</dbReference>
<dbReference type="STRING" id="756982.G1X788"/>
<gene>
    <name evidence="1" type="ORF">AOL_s00054g732</name>
</gene>
<reference evidence="1 2" key="1">
    <citation type="journal article" date="2011" name="PLoS Pathog.">
        <title>Genomic and proteomic analyses of the fungus Arthrobotrys oligospora provide insights into nematode-trap formation.</title>
        <authorList>
            <person name="Yang J."/>
            <person name="Wang L."/>
            <person name="Ji X."/>
            <person name="Feng Y."/>
            <person name="Li X."/>
            <person name="Zou C."/>
            <person name="Xu J."/>
            <person name="Ren Y."/>
            <person name="Mi Q."/>
            <person name="Wu J."/>
            <person name="Liu S."/>
            <person name="Liu Y."/>
            <person name="Huang X."/>
            <person name="Wang H."/>
            <person name="Niu X."/>
            <person name="Li J."/>
            <person name="Liang L."/>
            <person name="Luo Y."/>
            <person name="Ji K."/>
            <person name="Zhou W."/>
            <person name="Yu Z."/>
            <person name="Li G."/>
            <person name="Liu Y."/>
            <person name="Li L."/>
            <person name="Qiao M."/>
            <person name="Feng L."/>
            <person name="Zhang K.-Q."/>
        </authorList>
    </citation>
    <scope>NUCLEOTIDE SEQUENCE [LARGE SCALE GENOMIC DNA]</scope>
    <source>
        <strain evidence="2">ATCC 24927 / CBS 115.81 / DSM 1491</strain>
    </source>
</reference>
<accession>G1X788</accession>
<dbReference type="OrthoDB" id="194358at2759"/>
<name>G1X788_ARTOA</name>